<dbReference type="AlphaFoldDB" id="A0A4Z1NII7"/>
<sequence>MTSYTTDLLSSASSKLVSTRDYLLKRLDMATPESLLDPSIRNLRVSLAKPLLPTPAILFLRELVEKEERVLLDLKKEYGSLNSSIGSLVSEILQTPSQVSGKEGEVQGGRYQLHQVHMAKVKEISKEISMLGAEEVGEMEVESKNEAKRRAKIAQFFMALDEDDE</sequence>
<protein>
    <submittedName>
        <fullName evidence="1">Uncharacterized protein</fullName>
    </submittedName>
</protein>
<accession>A0A4Z1NII7</accession>
<dbReference type="Proteomes" id="UP000298493">
    <property type="component" value="Unassembled WGS sequence"/>
</dbReference>
<organism evidence="1 2">
    <name type="scientific">Venturia nashicola</name>
    <dbReference type="NCBI Taxonomy" id="86259"/>
    <lineage>
        <taxon>Eukaryota</taxon>
        <taxon>Fungi</taxon>
        <taxon>Dikarya</taxon>
        <taxon>Ascomycota</taxon>
        <taxon>Pezizomycotina</taxon>
        <taxon>Dothideomycetes</taxon>
        <taxon>Pleosporomycetidae</taxon>
        <taxon>Venturiales</taxon>
        <taxon>Venturiaceae</taxon>
        <taxon>Venturia</taxon>
    </lineage>
</organism>
<name>A0A4Z1NII7_9PEZI</name>
<dbReference type="EMBL" id="SNSC02000020">
    <property type="protein sequence ID" value="TID15541.1"/>
    <property type="molecule type" value="Genomic_DNA"/>
</dbReference>
<evidence type="ECO:0000313" key="2">
    <source>
        <dbReference type="Proteomes" id="UP000298493"/>
    </source>
</evidence>
<proteinExistence type="predicted"/>
<gene>
    <name evidence="1" type="ORF">E6O75_ATG07869</name>
</gene>
<evidence type="ECO:0000313" key="1">
    <source>
        <dbReference type="EMBL" id="TID15541.1"/>
    </source>
</evidence>
<reference evidence="1 2" key="1">
    <citation type="submission" date="2019-04" db="EMBL/GenBank/DDBJ databases">
        <title>High contiguity whole genome sequence and gene annotation resource for two Venturia nashicola isolates.</title>
        <authorList>
            <person name="Prokchorchik M."/>
            <person name="Won K."/>
            <person name="Lee Y."/>
            <person name="Choi E.D."/>
            <person name="Segonzac C."/>
            <person name="Sohn K.H."/>
        </authorList>
    </citation>
    <scope>NUCLEOTIDE SEQUENCE [LARGE SCALE GENOMIC DNA]</scope>
    <source>
        <strain evidence="1 2">PRI2</strain>
    </source>
</reference>
<keyword evidence="2" id="KW-1185">Reference proteome</keyword>
<comment type="caution">
    <text evidence="1">The sequence shown here is derived from an EMBL/GenBank/DDBJ whole genome shotgun (WGS) entry which is preliminary data.</text>
</comment>